<proteinExistence type="predicted"/>
<protein>
    <submittedName>
        <fullName evidence="1">CLUMA_CG020465, isoform A</fullName>
    </submittedName>
</protein>
<evidence type="ECO:0000313" key="2">
    <source>
        <dbReference type="Proteomes" id="UP000183832"/>
    </source>
</evidence>
<name>A0A1J1J513_9DIPT</name>
<keyword evidence="2" id="KW-1185">Reference proteome</keyword>
<sequence length="115" mass="12868">MSLSVCSSANRRYYFQFNNNKPIVRNACIVCVERAISFSKTNAQKGSFGFIGSGWLCREPNSKVPVSIPGVNEVRRAMRMQKTKNAAENGTLAMRPFPWVYRTTNETLGVGCLCH</sequence>
<dbReference type="Proteomes" id="UP000183832">
    <property type="component" value="Unassembled WGS sequence"/>
</dbReference>
<dbReference type="AlphaFoldDB" id="A0A1J1J513"/>
<reference evidence="1 2" key="1">
    <citation type="submission" date="2015-04" db="EMBL/GenBank/DDBJ databases">
        <authorList>
            <person name="Syromyatnikov M.Y."/>
            <person name="Popov V.N."/>
        </authorList>
    </citation>
    <scope>NUCLEOTIDE SEQUENCE [LARGE SCALE GENOMIC DNA]</scope>
</reference>
<dbReference type="EMBL" id="CVRI01000072">
    <property type="protein sequence ID" value="CRL07499.1"/>
    <property type="molecule type" value="Genomic_DNA"/>
</dbReference>
<organism evidence="1 2">
    <name type="scientific">Clunio marinus</name>
    <dbReference type="NCBI Taxonomy" id="568069"/>
    <lineage>
        <taxon>Eukaryota</taxon>
        <taxon>Metazoa</taxon>
        <taxon>Ecdysozoa</taxon>
        <taxon>Arthropoda</taxon>
        <taxon>Hexapoda</taxon>
        <taxon>Insecta</taxon>
        <taxon>Pterygota</taxon>
        <taxon>Neoptera</taxon>
        <taxon>Endopterygota</taxon>
        <taxon>Diptera</taxon>
        <taxon>Nematocera</taxon>
        <taxon>Chironomoidea</taxon>
        <taxon>Chironomidae</taxon>
        <taxon>Clunio</taxon>
    </lineage>
</organism>
<gene>
    <name evidence="1" type="ORF">CLUMA_CG020465</name>
</gene>
<accession>A0A1J1J513</accession>
<evidence type="ECO:0000313" key="1">
    <source>
        <dbReference type="EMBL" id="CRL07499.1"/>
    </source>
</evidence>